<evidence type="ECO:0000256" key="1">
    <source>
        <dbReference type="SAM" id="MobiDB-lite"/>
    </source>
</evidence>
<sequence length="226" mass="24303">MDPNGSNDHRPPGNDELNLNNPVDRKQEDAPADAQGPANLRSGGTMPEVGNSHPPEMAGLIQGLTGTLVTSVMQMLREQLPQLRKENPVKVSFVREDGEETYTHTPPVRMGNELMAGQKSRHDALAHEAVTPAPPADVVAAIQWKVDALSIKVAGLVQRGTNTEQAGLAPFSLEIRSAVMPAGVKLPTSTKFTERPTRRNMSPSFSHKCLSTSPIAGCTTRLSYPV</sequence>
<dbReference type="AlphaFoldDB" id="A0AAV3Q3H9"/>
<evidence type="ECO:0000313" key="2">
    <source>
        <dbReference type="EMBL" id="GAA0158629.1"/>
    </source>
</evidence>
<feature type="region of interest" description="Disordered" evidence="1">
    <location>
        <begin position="1"/>
        <end position="59"/>
    </location>
</feature>
<comment type="caution">
    <text evidence="2">The sequence shown here is derived from an EMBL/GenBank/DDBJ whole genome shotgun (WGS) entry which is preliminary data.</text>
</comment>
<proteinExistence type="predicted"/>
<reference evidence="2 3" key="1">
    <citation type="submission" date="2024-01" db="EMBL/GenBank/DDBJ databases">
        <title>The complete chloroplast genome sequence of Lithospermum erythrorhizon: insights into the phylogenetic relationship among Boraginaceae species and the maternal lineages of purple gromwells.</title>
        <authorList>
            <person name="Okada T."/>
            <person name="Watanabe K."/>
        </authorList>
    </citation>
    <scope>NUCLEOTIDE SEQUENCE [LARGE SCALE GENOMIC DNA]</scope>
</reference>
<evidence type="ECO:0000313" key="3">
    <source>
        <dbReference type="Proteomes" id="UP001454036"/>
    </source>
</evidence>
<dbReference type="EMBL" id="BAABME010003396">
    <property type="protein sequence ID" value="GAA0158629.1"/>
    <property type="molecule type" value="Genomic_DNA"/>
</dbReference>
<protein>
    <submittedName>
        <fullName evidence="2">Uncharacterized protein</fullName>
    </submittedName>
</protein>
<name>A0AAV3Q3H9_LITER</name>
<gene>
    <name evidence="2" type="ORF">LIER_15600</name>
</gene>
<keyword evidence="3" id="KW-1185">Reference proteome</keyword>
<organism evidence="2 3">
    <name type="scientific">Lithospermum erythrorhizon</name>
    <name type="common">Purple gromwell</name>
    <name type="synonym">Lithospermum officinale var. erythrorhizon</name>
    <dbReference type="NCBI Taxonomy" id="34254"/>
    <lineage>
        <taxon>Eukaryota</taxon>
        <taxon>Viridiplantae</taxon>
        <taxon>Streptophyta</taxon>
        <taxon>Embryophyta</taxon>
        <taxon>Tracheophyta</taxon>
        <taxon>Spermatophyta</taxon>
        <taxon>Magnoliopsida</taxon>
        <taxon>eudicotyledons</taxon>
        <taxon>Gunneridae</taxon>
        <taxon>Pentapetalae</taxon>
        <taxon>asterids</taxon>
        <taxon>lamiids</taxon>
        <taxon>Boraginales</taxon>
        <taxon>Boraginaceae</taxon>
        <taxon>Boraginoideae</taxon>
        <taxon>Lithospermeae</taxon>
        <taxon>Lithospermum</taxon>
    </lineage>
</organism>
<dbReference type="Proteomes" id="UP001454036">
    <property type="component" value="Unassembled WGS sequence"/>
</dbReference>
<accession>A0AAV3Q3H9</accession>